<evidence type="ECO:0000313" key="1">
    <source>
        <dbReference type="EMBL" id="MQM08770.1"/>
    </source>
</evidence>
<keyword evidence="2" id="KW-1185">Reference proteome</keyword>
<evidence type="ECO:0000313" key="2">
    <source>
        <dbReference type="Proteomes" id="UP000652761"/>
    </source>
</evidence>
<name>A0A843X0X0_COLES</name>
<comment type="caution">
    <text evidence="1">The sequence shown here is derived from an EMBL/GenBank/DDBJ whole genome shotgun (WGS) entry which is preliminary data.</text>
</comment>
<organism evidence="1 2">
    <name type="scientific">Colocasia esculenta</name>
    <name type="common">Wild taro</name>
    <name type="synonym">Arum esculentum</name>
    <dbReference type="NCBI Taxonomy" id="4460"/>
    <lineage>
        <taxon>Eukaryota</taxon>
        <taxon>Viridiplantae</taxon>
        <taxon>Streptophyta</taxon>
        <taxon>Embryophyta</taxon>
        <taxon>Tracheophyta</taxon>
        <taxon>Spermatophyta</taxon>
        <taxon>Magnoliopsida</taxon>
        <taxon>Liliopsida</taxon>
        <taxon>Araceae</taxon>
        <taxon>Aroideae</taxon>
        <taxon>Colocasieae</taxon>
        <taxon>Colocasia</taxon>
    </lineage>
</organism>
<reference evidence="1" key="1">
    <citation type="submission" date="2017-07" db="EMBL/GenBank/DDBJ databases">
        <title>Taro Niue Genome Assembly and Annotation.</title>
        <authorList>
            <person name="Atibalentja N."/>
            <person name="Keating K."/>
            <person name="Fields C.J."/>
        </authorList>
    </citation>
    <scope>NUCLEOTIDE SEQUENCE</scope>
    <source>
        <strain evidence="1">Niue_2</strain>
        <tissue evidence="1">Leaf</tissue>
    </source>
</reference>
<dbReference type="AlphaFoldDB" id="A0A843X0X0"/>
<dbReference type="Proteomes" id="UP000652761">
    <property type="component" value="Unassembled WGS sequence"/>
</dbReference>
<gene>
    <name evidence="1" type="ORF">Taro_041628</name>
</gene>
<protein>
    <submittedName>
        <fullName evidence="1">Uncharacterized protein</fullName>
    </submittedName>
</protein>
<proteinExistence type="predicted"/>
<dbReference type="EMBL" id="NMUH01004202">
    <property type="protein sequence ID" value="MQM08770.1"/>
    <property type="molecule type" value="Genomic_DNA"/>
</dbReference>
<accession>A0A843X0X0</accession>
<sequence>MNNSPLVCAPPEYFFPPKHKAPLDREGPLEDSSLVCRQGTVLLKDNTTPSTPVGLLLFPRLSATWWSTRSVSIEESV</sequence>